<keyword evidence="6" id="KW-1185">Reference proteome</keyword>
<keyword evidence="2" id="KW-0238">DNA-binding</keyword>
<reference evidence="5" key="1">
    <citation type="submission" date="2021-03" db="EMBL/GenBank/DDBJ databases">
        <title>Antimicrobial resistance genes in bacteria isolated from Japanese honey, and their potential for conferring macrolide and lincosamide resistance in the American foulbrood pathogen Paenibacillus larvae.</title>
        <authorList>
            <person name="Okamoto M."/>
            <person name="Kumagai M."/>
            <person name="Kanamori H."/>
            <person name="Takamatsu D."/>
        </authorList>
    </citation>
    <scope>NUCLEOTIDE SEQUENCE</scope>
    <source>
        <strain evidence="5">J41TS4</strain>
    </source>
</reference>
<evidence type="ECO:0000313" key="5">
    <source>
        <dbReference type="EMBL" id="GIO42184.1"/>
    </source>
</evidence>
<sequence length="242" mass="28752">MKQQPTSEPLYIQIANILRENIRTEKWVEGQRIPTEMELCDIYHASRITIRKAIDELVRDNLLIRKRAKGTFVNRFSPENADYFTMVKSFTQELLEQGKLLITMKAEVKRIPADYQIAKYLKINPGEDVLLLTRIRGSDDDFLAYFKTYVPYRPGFSLSPKDYYGSFYEYLKTFHIVMNKESEYVEAMLANSELQRILKMTKHEPVLKRVRFTSSSASQFHEYTECYYIGKKYRYYLDFSKK</sequence>
<dbReference type="InterPro" id="IPR011663">
    <property type="entry name" value="UTRA"/>
</dbReference>
<keyword evidence="1" id="KW-0805">Transcription regulation</keyword>
<evidence type="ECO:0000256" key="1">
    <source>
        <dbReference type="ARBA" id="ARBA00023015"/>
    </source>
</evidence>
<dbReference type="Gene3D" id="1.10.10.10">
    <property type="entry name" value="Winged helix-like DNA-binding domain superfamily/Winged helix DNA-binding domain"/>
    <property type="match status" value="1"/>
</dbReference>
<dbReference type="GO" id="GO:0003700">
    <property type="term" value="F:DNA-binding transcription factor activity"/>
    <property type="evidence" value="ECO:0007669"/>
    <property type="project" value="InterPro"/>
</dbReference>
<dbReference type="PRINTS" id="PR00035">
    <property type="entry name" value="HTHGNTR"/>
</dbReference>
<dbReference type="SUPFAM" id="SSF64288">
    <property type="entry name" value="Chorismate lyase-like"/>
    <property type="match status" value="1"/>
</dbReference>
<dbReference type="AlphaFoldDB" id="A0A919Y076"/>
<dbReference type="GO" id="GO:0045892">
    <property type="term" value="P:negative regulation of DNA-templated transcription"/>
    <property type="evidence" value="ECO:0007669"/>
    <property type="project" value="TreeGrafter"/>
</dbReference>
<dbReference type="InterPro" id="IPR050679">
    <property type="entry name" value="Bact_HTH_transcr_reg"/>
</dbReference>
<dbReference type="SUPFAM" id="SSF46785">
    <property type="entry name" value="Winged helix' DNA-binding domain"/>
    <property type="match status" value="1"/>
</dbReference>
<dbReference type="InterPro" id="IPR036388">
    <property type="entry name" value="WH-like_DNA-bd_sf"/>
</dbReference>
<dbReference type="Pfam" id="PF00392">
    <property type="entry name" value="GntR"/>
    <property type="match status" value="1"/>
</dbReference>
<dbReference type="InterPro" id="IPR028978">
    <property type="entry name" value="Chorismate_lyase_/UTRA_dom_sf"/>
</dbReference>
<dbReference type="CDD" id="cd07377">
    <property type="entry name" value="WHTH_GntR"/>
    <property type="match status" value="1"/>
</dbReference>
<dbReference type="EMBL" id="BORS01000005">
    <property type="protein sequence ID" value="GIO42184.1"/>
    <property type="molecule type" value="Genomic_DNA"/>
</dbReference>
<dbReference type="PANTHER" id="PTHR44846">
    <property type="entry name" value="MANNOSYL-D-GLYCERATE TRANSPORT/METABOLISM SYSTEM REPRESSOR MNGR-RELATED"/>
    <property type="match status" value="1"/>
</dbReference>
<dbReference type="Pfam" id="PF07702">
    <property type="entry name" value="UTRA"/>
    <property type="match status" value="1"/>
</dbReference>
<protein>
    <submittedName>
        <fullName evidence="5">GntR family transcriptional regulator</fullName>
    </submittedName>
</protein>
<evidence type="ECO:0000256" key="2">
    <source>
        <dbReference type="ARBA" id="ARBA00023125"/>
    </source>
</evidence>
<name>A0A919Y076_9BACL</name>
<comment type="caution">
    <text evidence="5">The sequence shown here is derived from an EMBL/GenBank/DDBJ whole genome shotgun (WGS) entry which is preliminary data.</text>
</comment>
<gene>
    <name evidence="5" type="ORF">J41TS4_19420</name>
</gene>
<dbReference type="SMART" id="SM00866">
    <property type="entry name" value="UTRA"/>
    <property type="match status" value="1"/>
</dbReference>
<dbReference type="PROSITE" id="PS50949">
    <property type="entry name" value="HTH_GNTR"/>
    <property type="match status" value="1"/>
</dbReference>
<evidence type="ECO:0000259" key="4">
    <source>
        <dbReference type="PROSITE" id="PS50949"/>
    </source>
</evidence>
<keyword evidence="3" id="KW-0804">Transcription</keyword>
<evidence type="ECO:0000313" key="6">
    <source>
        <dbReference type="Proteomes" id="UP000678895"/>
    </source>
</evidence>
<dbReference type="InterPro" id="IPR036390">
    <property type="entry name" value="WH_DNA-bd_sf"/>
</dbReference>
<dbReference type="InterPro" id="IPR000524">
    <property type="entry name" value="Tscrpt_reg_HTH_GntR"/>
</dbReference>
<dbReference type="PANTHER" id="PTHR44846:SF17">
    <property type="entry name" value="GNTR-FAMILY TRANSCRIPTIONAL REGULATOR"/>
    <property type="match status" value="1"/>
</dbReference>
<feature type="domain" description="HTH gntR-type" evidence="4">
    <location>
        <begin position="8"/>
        <end position="76"/>
    </location>
</feature>
<dbReference type="SMART" id="SM00345">
    <property type="entry name" value="HTH_GNTR"/>
    <property type="match status" value="1"/>
</dbReference>
<dbReference type="Proteomes" id="UP000678895">
    <property type="component" value="Unassembled WGS sequence"/>
</dbReference>
<dbReference type="RefSeq" id="WP_301626813.1">
    <property type="nucleotide sequence ID" value="NZ_BORS01000005.1"/>
</dbReference>
<accession>A0A919Y076</accession>
<dbReference type="Gene3D" id="3.40.1410.10">
    <property type="entry name" value="Chorismate lyase-like"/>
    <property type="match status" value="1"/>
</dbReference>
<dbReference type="FunFam" id="1.10.10.10:FF:000079">
    <property type="entry name" value="GntR family transcriptional regulator"/>
    <property type="match status" value="1"/>
</dbReference>
<proteinExistence type="predicted"/>
<dbReference type="GO" id="GO:0003677">
    <property type="term" value="F:DNA binding"/>
    <property type="evidence" value="ECO:0007669"/>
    <property type="project" value="UniProtKB-KW"/>
</dbReference>
<organism evidence="5 6">
    <name type="scientific">Paenibacillus apis</name>
    <dbReference type="NCBI Taxonomy" id="1792174"/>
    <lineage>
        <taxon>Bacteria</taxon>
        <taxon>Bacillati</taxon>
        <taxon>Bacillota</taxon>
        <taxon>Bacilli</taxon>
        <taxon>Bacillales</taxon>
        <taxon>Paenibacillaceae</taxon>
        <taxon>Paenibacillus</taxon>
    </lineage>
</organism>
<evidence type="ECO:0000256" key="3">
    <source>
        <dbReference type="ARBA" id="ARBA00023163"/>
    </source>
</evidence>